<evidence type="ECO:0000256" key="3">
    <source>
        <dbReference type="ARBA" id="ARBA00022840"/>
    </source>
</evidence>
<dbReference type="VEuPathDB" id="FungiDB:YALI0_E16126g"/>
<dbReference type="FunFam" id="3.40.50.300:FF:002222">
    <property type="entry name" value="AFG1-family ATPase, variant"/>
    <property type="match status" value="1"/>
</dbReference>
<proteinExistence type="inferred from homology"/>
<dbReference type="RefSeq" id="XP_068139115.1">
    <property type="nucleotide sequence ID" value="XM_068283014.1"/>
</dbReference>
<evidence type="ECO:0000313" key="6">
    <source>
        <dbReference type="Proteomes" id="UP000182444"/>
    </source>
</evidence>
<evidence type="ECO:0000313" key="5">
    <source>
        <dbReference type="EMBL" id="AOW05482.1"/>
    </source>
</evidence>
<dbReference type="Pfam" id="PF03969">
    <property type="entry name" value="AFG1_ATPase"/>
    <property type="match status" value="1"/>
</dbReference>
<dbReference type="GeneID" id="94583622"/>
<dbReference type="PANTHER" id="PTHR12169:SF2">
    <property type="entry name" value="AFG1P"/>
    <property type="match status" value="1"/>
</dbReference>
<keyword evidence="2" id="KW-0547">Nucleotide-binding</keyword>
<dbReference type="AlphaFoldDB" id="A0A1D8NIN5"/>
<evidence type="ECO:0000256" key="2">
    <source>
        <dbReference type="ARBA" id="ARBA00022741"/>
    </source>
</evidence>
<dbReference type="Proteomes" id="UP000182444">
    <property type="component" value="Chromosome 1E"/>
</dbReference>
<gene>
    <name evidence="5" type="ORF">YALI1_E19314g</name>
</gene>
<feature type="compositionally biased region" description="Polar residues" evidence="4">
    <location>
        <begin position="481"/>
        <end position="491"/>
    </location>
</feature>
<dbReference type="VEuPathDB" id="FungiDB:YALI1_E19314g"/>
<evidence type="ECO:0000256" key="1">
    <source>
        <dbReference type="ARBA" id="ARBA00010322"/>
    </source>
</evidence>
<dbReference type="GO" id="GO:0016887">
    <property type="term" value="F:ATP hydrolysis activity"/>
    <property type="evidence" value="ECO:0007669"/>
    <property type="project" value="InterPro"/>
</dbReference>
<sequence length="628" mass="71996">MNLRLRTLGRTAVVRATLRNTSSLRYSSLRYSSQLALTDPLHIYQNKVASGELKADEAQLRVAAELQKLYHRLKDYTPPQDFQRKVSALQAQLLEIEKEAAGEDMTNSQIKKKAVRPWYKPDLKSMEMVKTLTDEEELINFNSPQGLLIHGEVGCGKSMLMDMFADSLPHQSKKRIHYNNFMLSLYGSIHRLTQERQDRLRSAETLLGKESEALLTDYILLELAQDMIDNHTVLLLDEFMLPDMAAAKIVKTLFIYYFKFGGVLVATSNRLPKDLYATNFSKTQFESFLTILQARCVTHNMQSDTDYREVLSEEEAAEGTDKPIVKYHVNDPEGDKAWEETVKTLCPSSEGKEEEIIVYGRPLVVPWVKDGVAMFKFSQLIERPLAAADFISLASRYHTIIVDEVPVMTLAKKNEARRLITLLDAAYECRCQLIIRAEANADSLFFPEIDNPEKMKEEADIQAQEMYSDTLQDIENPHRPNVSSYDTPTGQRESDENKRVIKPTNFADTTAFTGEDEKFAYKRAVSRLKEMTQSPHWKVDKWMPLPDSDRPWEVFSKSESYKEQEKKRALTDEAASLASMGFRPVKQVAPNAPKFNESHFWSMISWGDRVPKDEIAARWRKGADVYHK</sequence>
<keyword evidence="3" id="KW-0067">ATP-binding</keyword>
<dbReference type="EMBL" id="CP017557">
    <property type="protein sequence ID" value="AOW05482.1"/>
    <property type="molecule type" value="Genomic_DNA"/>
</dbReference>
<dbReference type="GO" id="GO:0005739">
    <property type="term" value="C:mitochondrion"/>
    <property type="evidence" value="ECO:0007669"/>
    <property type="project" value="TreeGrafter"/>
</dbReference>
<dbReference type="InterPro" id="IPR027417">
    <property type="entry name" value="P-loop_NTPase"/>
</dbReference>
<dbReference type="GO" id="GO:0005524">
    <property type="term" value="F:ATP binding"/>
    <property type="evidence" value="ECO:0007669"/>
    <property type="project" value="UniProtKB-KW"/>
</dbReference>
<dbReference type="PANTHER" id="PTHR12169">
    <property type="entry name" value="ATPASE N2B"/>
    <property type="match status" value="1"/>
</dbReference>
<comment type="similarity">
    <text evidence="1">Belongs to the AFG1 ATPase family.</text>
</comment>
<name>A0A1D8NIN5_YARLL</name>
<evidence type="ECO:0000256" key="4">
    <source>
        <dbReference type="SAM" id="MobiDB-lite"/>
    </source>
</evidence>
<organism evidence="5 6">
    <name type="scientific">Yarrowia lipolytica</name>
    <name type="common">Candida lipolytica</name>
    <dbReference type="NCBI Taxonomy" id="4952"/>
    <lineage>
        <taxon>Eukaryota</taxon>
        <taxon>Fungi</taxon>
        <taxon>Dikarya</taxon>
        <taxon>Ascomycota</taxon>
        <taxon>Saccharomycotina</taxon>
        <taxon>Dipodascomycetes</taxon>
        <taxon>Dipodascales</taxon>
        <taxon>Dipodascales incertae sedis</taxon>
        <taxon>Yarrowia</taxon>
    </lineage>
</organism>
<dbReference type="NCBIfam" id="NF040713">
    <property type="entry name" value="ZapE"/>
    <property type="match status" value="1"/>
</dbReference>
<dbReference type="InterPro" id="IPR005654">
    <property type="entry name" value="ATPase_AFG1-like"/>
</dbReference>
<dbReference type="eggNOG" id="KOG2383">
    <property type="taxonomic scope" value="Eukaryota"/>
</dbReference>
<protein>
    <recommendedName>
        <fullName evidence="7">AFG1-like ATPase-domain-containing protein</fullName>
    </recommendedName>
</protein>
<reference evidence="5 6" key="1">
    <citation type="journal article" date="2016" name="PLoS ONE">
        <title>Sequence Assembly of Yarrowia lipolytica Strain W29/CLIB89 Shows Transposable Element Diversity.</title>
        <authorList>
            <person name="Magnan C."/>
            <person name="Yu J."/>
            <person name="Chang I."/>
            <person name="Jahn E."/>
            <person name="Kanomata Y."/>
            <person name="Wu J."/>
            <person name="Zeller M."/>
            <person name="Oakes M."/>
            <person name="Baldi P."/>
            <person name="Sandmeyer S."/>
        </authorList>
    </citation>
    <scope>NUCLEOTIDE SEQUENCE [LARGE SCALE GENOMIC DNA]</scope>
    <source>
        <strain evidence="6">CLIB89(W29)</strain>
    </source>
</reference>
<accession>A0A1D8NIN5</accession>
<dbReference type="SUPFAM" id="SSF52540">
    <property type="entry name" value="P-loop containing nucleoside triphosphate hydrolases"/>
    <property type="match status" value="1"/>
</dbReference>
<dbReference type="Gene3D" id="3.40.50.300">
    <property type="entry name" value="P-loop containing nucleotide triphosphate hydrolases"/>
    <property type="match status" value="1"/>
</dbReference>
<feature type="region of interest" description="Disordered" evidence="4">
    <location>
        <begin position="473"/>
        <end position="497"/>
    </location>
</feature>
<evidence type="ECO:0008006" key="7">
    <source>
        <dbReference type="Google" id="ProtNLM"/>
    </source>
</evidence>